<evidence type="ECO:0000313" key="11">
    <source>
        <dbReference type="EMBL" id="KAJ7383492.1"/>
    </source>
</evidence>
<keyword evidence="3" id="KW-0677">Repeat</keyword>
<dbReference type="Pfam" id="PF00754">
    <property type="entry name" value="F5_F8_type_C"/>
    <property type="match status" value="1"/>
</dbReference>
<feature type="disulfide bond" evidence="7">
    <location>
        <begin position="345"/>
        <end position="388"/>
    </location>
</feature>
<dbReference type="AlphaFoldDB" id="A0A9W9ZKV8"/>
<dbReference type="Gene3D" id="2.60.120.260">
    <property type="entry name" value="Galactose-binding domain-like"/>
    <property type="match status" value="1"/>
</dbReference>
<evidence type="ECO:0000256" key="5">
    <source>
        <dbReference type="ARBA" id="ARBA00023157"/>
    </source>
</evidence>
<feature type="signal peptide" evidence="8">
    <location>
        <begin position="1"/>
        <end position="19"/>
    </location>
</feature>
<dbReference type="PROSITE" id="PS50022">
    <property type="entry name" value="FA58C_3"/>
    <property type="match status" value="1"/>
</dbReference>
<feature type="disulfide bond" evidence="7">
    <location>
        <begin position="529"/>
        <end position="572"/>
    </location>
</feature>
<dbReference type="SMART" id="SM00032">
    <property type="entry name" value="CCP"/>
    <property type="match status" value="9"/>
</dbReference>
<evidence type="ECO:0000256" key="7">
    <source>
        <dbReference type="PROSITE-ProRule" id="PRU00302"/>
    </source>
</evidence>
<evidence type="ECO:0000256" key="8">
    <source>
        <dbReference type="SAM" id="SignalP"/>
    </source>
</evidence>
<keyword evidence="7" id="KW-0768">Sushi</keyword>
<dbReference type="FunFam" id="2.10.70.10:FF:000011">
    <property type="entry name" value="CUB and sushi domain-containing protein 3 isoform A"/>
    <property type="match status" value="2"/>
</dbReference>
<dbReference type="Pfam" id="PF00084">
    <property type="entry name" value="Sushi"/>
    <property type="match status" value="9"/>
</dbReference>
<protein>
    <submittedName>
        <fullName evidence="11">Uncharacterized protein</fullName>
    </submittedName>
</protein>
<dbReference type="SUPFAM" id="SSF57535">
    <property type="entry name" value="Complement control module/SCR domain"/>
    <property type="match status" value="9"/>
</dbReference>
<feature type="disulfide bond" evidence="7">
    <location>
        <begin position="249"/>
        <end position="276"/>
    </location>
</feature>
<keyword evidence="6" id="KW-0325">Glycoprotein</keyword>
<feature type="domain" description="Sushi" evidence="10">
    <location>
        <begin position="221"/>
        <end position="278"/>
    </location>
</feature>
<dbReference type="InterPro" id="IPR000421">
    <property type="entry name" value="FA58C"/>
</dbReference>
<feature type="disulfide bond" evidence="7">
    <location>
        <begin position="313"/>
        <end position="340"/>
    </location>
</feature>
<keyword evidence="5 7" id="KW-1015">Disulfide bond</keyword>
<dbReference type="Gene3D" id="2.10.70.10">
    <property type="entry name" value="Complement Module, domain 1"/>
    <property type="match status" value="9"/>
</dbReference>
<feature type="domain" description="Sushi" evidence="10">
    <location>
        <begin position="409"/>
        <end position="466"/>
    </location>
</feature>
<dbReference type="InterPro" id="IPR000436">
    <property type="entry name" value="Sushi_SCR_CCP_dom"/>
</dbReference>
<comment type="caution">
    <text evidence="7">Lacks conserved residue(s) required for the propagation of feature annotation.</text>
</comment>
<sequence length="733" mass="81899">MKYAAAFILAVLVVPGIRCKNCTRTNGQSNSCLQSCDPAQDDCKGTRDCVCDGDCGYSCVKRGLRCPRLTNIDHRRVRYRNTSLGSVARYRCILPYTSVGSRKRTCRGNGAWDGKEPICKLTCKDPGRILHGTRKQNGFELGKKVQYSCSPGFTMQGSSSLTCTRTGAWNRIRPNCTCKRTNNKAYRYCKSQCDPDSNSCTRNRGCVCDGDCGYSCVTKDLECRKPLAPENGRREYSSFKFGSTVRYQCSKPYTLLGSKMRTCRGIREWDGMEPSCKIICQDPGDIGFANKQIHRRNYDEDYVAVGDRAEYNCFPGFKMVGNKLLICNKTGEWDRAKPKCILPSCDPPKLPDSVELRGRRKSSYKYSDIVSLRCKAGYFTTTTGFIKCDMEGWKLIFPKKNSPFNCSPKSCGDPGNPQNGKPKSYIFTFPSRVYFECNNGYKLVGDKYRQCQANQRWSGRLPTCEPIDCGVLPTPNKTEKVLETTTRVGGVVKFQCKEKGYEISGSEIRTCRNNGLWDGFTTSCKIISCGKPPTPVNGVEVSKNNGYIYGGSVEFACKADNYTLEGQSKIFCQETKLWSSLGPQCWAPCPEPGVPGNGSRIGDDFKHDKSVTFQCLDDFERKGDAIIRCSDGRWLGNIPTCKGDCESELGMQRKLIPDENITASSQLSASHAPAFTRLDNPKGAWCSAPNDSLPYIQILFDEEKSITRIMTQGSSKEQTWATQYQIKYLEEGK</sequence>
<feature type="domain" description="Sushi" evidence="10">
    <location>
        <begin position="121"/>
        <end position="178"/>
    </location>
</feature>
<dbReference type="PANTHER" id="PTHR45656">
    <property type="entry name" value="PROTEIN CBR-CLEC-78"/>
    <property type="match status" value="1"/>
</dbReference>
<dbReference type="InterPro" id="IPR051277">
    <property type="entry name" value="SEZ6_CSMD_C4BPB_Regulators"/>
</dbReference>
<evidence type="ECO:0000256" key="2">
    <source>
        <dbReference type="ARBA" id="ARBA00022729"/>
    </source>
</evidence>
<dbReference type="CDD" id="cd00033">
    <property type="entry name" value="CCP"/>
    <property type="match status" value="8"/>
</dbReference>
<keyword evidence="12" id="KW-1185">Reference proteome</keyword>
<reference evidence="11" key="1">
    <citation type="submission" date="2023-01" db="EMBL/GenBank/DDBJ databases">
        <title>Genome assembly of the deep-sea coral Lophelia pertusa.</title>
        <authorList>
            <person name="Herrera S."/>
            <person name="Cordes E."/>
        </authorList>
    </citation>
    <scope>NUCLEOTIDE SEQUENCE</scope>
    <source>
        <strain evidence="11">USNM1676648</strain>
        <tissue evidence="11">Polyp</tissue>
    </source>
</reference>
<evidence type="ECO:0000259" key="10">
    <source>
        <dbReference type="PROSITE" id="PS50923"/>
    </source>
</evidence>
<gene>
    <name evidence="11" type="ORF">OS493_027656</name>
</gene>
<dbReference type="InterPro" id="IPR008979">
    <property type="entry name" value="Galactose-bd-like_sf"/>
</dbReference>
<feature type="domain" description="Sushi" evidence="10">
    <location>
        <begin position="467"/>
        <end position="526"/>
    </location>
</feature>
<feature type="disulfide bond" evidence="7">
    <location>
        <begin position="149"/>
        <end position="176"/>
    </location>
</feature>
<feature type="disulfide bond" evidence="7">
    <location>
        <begin position="437"/>
        <end position="464"/>
    </location>
</feature>
<dbReference type="EMBL" id="MU825898">
    <property type="protein sequence ID" value="KAJ7383492.1"/>
    <property type="molecule type" value="Genomic_DNA"/>
</dbReference>
<feature type="domain" description="Sushi" evidence="10">
    <location>
        <begin position="343"/>
        <end position="408"/>
    </location>
</feature>
<dbReference type="SUPFAM" id="SSF49785">
    <property type="entry name" value="Galactose-binding domain-like"/>
    <property type="match status" value="1"/>
</dbReference>
<accession>A0A9W9ZKV8</accession>
<dbReference type="PANTHER" id="PTHR45656:SF4">
    <property type="entry name" value="PROTEIN CBR-CLEC-78"/>
    <property type="match status" value="1"/>
</dbReference>
<evidence type="ECO:0000256" key="3">
    <source>
        <dbReference type="ARBA" id="ARBA00022737"/>
    </source>
</evidence>
<dbReference type="Proteomes" id="UP001163046">
    <property type="component" value="Unassembled WGS sequence"/>
</dbReference>
<comment type="caution">
    <text evidence="11">The sequence shown here is derived from an EMBL/GenBank/DDBJ whole genome shotgun (WGS) entry which is preliminary data.</text>
</comment>
<proteinExistence type="predicted"/>
<evidence type="ECO:0000256" key="1">
    <source>
        <dbReference type="ARBA" id="ARBA00004370"/>
    </source>
</evidence>
<dbReference type="OrthoDB" id="5981401at2759"/>
<keyword evidence="2 8" id="KW-0732">Signal</keyword>
<feature type="domain" description="Sushi" evidence="10">
    <location>
        <begin position="527"/>
        <end position="587"/>
    </location>
</feature>
<feature type="chain" id="PRO_5040754741" evidence="8">
    <location>
        <begin position="20"/>
        <end position="733"/>
    </location>
</feature>
<feature type="domain" description="F5/8 type C" evidence="9">
    <location>
        <begin position="645"/>
        <end position="733"/>
    </location>
</feature>
<comment type="subcellular location">
    <subcellularLocation>
        <location evidence="1">Membrane</location>
    </subcellularLocation>
</comment>
<organism evidence="11 12">
    <name type="scientific">Desmophyllum pertusum</name>
    <dbReference type="NCBI Taxonomy" id="174260"/>
    <lineage>
        <taxon>Eukaryota</taxon>
        <taxon>Metazoa</taxon>
        <taxon>Cnidaria</taxon>
        <taxon>Anthozoa</taxon>
        <taxon>Hexacorallia</taxon>
        <taxon>Scleractinia</taxon>
        <taxon>Caryophylliina</taxon>
        <taxon>Caryophylliidae</taxon>
        <taxon>Desmophyllum</taxon>
    </lineage>
</organism>
<evidence type="ECO:0000313" key="12">
    <source>
        <dbReference type="Proteomes" id="UP001163046"/>
    </source>
</evidence>
<evidence type="ECO:0000256" key="6">
    <source>
        <dbReference type="ARBA" id="ARBA00023180"/>
    </source>
</evidence>
<keyword evidence="4" id="KW-0472">Membrane</keyword>
<evidence type="ECO:0000259" key="9">
    <source>
        <dbReference type="PROSITE" id="PS50022"/>
    </source>
</evidence>
<dbReference type="GO" id="GO:0016020">
    <property type="term" value="C:membrane"/>
    <property type="evidence" value="ECO:0007669"/>
    <property type="project" value="UniProtKB-SubCell"/>
</dbReference>
<feature type="domain" description="Sushi" evidence="10">
    <location>
        <begin position="279"/>
        <end position="342"/>
    </location>
</feature>
<dbReference type="PROSITE" id="PS50923">
    <property type="entry name" value="SUSHI"/>
    <property type="match status" value="8"/>
</dbReference>
<feature type="domain" description="Sushi" evidence="10">
    <location>
        <begin position="588"/>
        <end position="643"/>
    </location>
</feature>
<name>A0A9W9ZKV8_9CNID</name>
<evidence type="ECO:0000256" key="4">
    <source>
        <dbReference type="ARBA" id="ARBA00023136"/>
    </source>
</evidence>
<dbReference type="InterPro" id="IPR035976">
    <property type="entry name" value="Sushi/SCR/CCP_sf"/>
</dbReference>